<evidence type="ECO:0000313" key="1">
    <source>
        <dbReference type="EMBL" id="MBL1074303.1"/>
    </source>
</evidence>
<evidence type="ECO:0000313" key="2">
    <source>
        <dbReference type="Proteomes" id="UP000602198"/>
    </source>
</evidence>
<protein>
    <submittedName>
        <fullName evidence="1">Uncharacterized protein</fullName>
    </submittedName>
</protein>
<reference evidence="1 2" key="1">
    <citation type="submission" date="2021-01" db="EMBL/GenBank/DDBJ databases">
        <title>WGS of actinomycetes isolated from Thailand.</title>
        <authorList>
            <person name="Thawai C."/>
        </authorList>
    </citation>
    <scope>NUCLEOTIDE SEQUENCE [LARGE SCALE GENOMIC DNA]</scope>
    <source>
        <strain evidence="1 2">LPG 2</strain>
    </source>
</reference>
<organism evidence="1 2">
    <name type="scientific">Nocardia acididurans</name>
    <dbReference type="NCBI Taxonomy" id="2802282"/>
    <lineage>
        <taxon>Bacteria</taxon>
        <taxon>Bacillati</taxon>
        <taxon>Actinomycetota</taxon>
        <taxon>Actinomycetes</taxon>
        <taxon>Mycobacteriales</taxon>
        <taxon>Nocardiaceae</taxon>
        <taxon>Nocardia</taxon>
    </lineage>
</organism>
<proteinExistence type="predicted"/>
<keyword evidence="2" id="KW-1185">Reference proteome</keyword>
<name>A0ABS1M595_9NOCA</name>
<accession>A0ABS1M595</accession>
<gene>
    <name evidence="1" type="ORF">JK358_07825</name>
</gene>
<comment type="caution">
    <text evidence="1">The sequence shown here is derived from an EMBL/GenBank/DDBJ whole genome shotgun (WGS) entry which is preliminary data.</text>
</comment>
<sequence length="117" mass="12430">MLVTVNPEAELGTEDAPGVSVMATADPEATELGAVPSTEVLMLDVWPMPKIVPWQLQFMLIAAAFAGVAEQKTAASAIGATMLVRSSADAIDLITISNYVKHRYDPECRAVPQGTKM</sequence>
<dbReference type="EMBL" id="JAERRJ010000002">
    <property type="protein sequence ID" value="MBL1074303.1"/>
    <property type="molecule type" value="Genomic_DNA"/>
</dbReference>
<dbReference type="Proteomes" id="UP000602198">
    <property type="component" value="Unassembled WGS sequence"/>
</dbReference>
<dbReference type="RefSeq" id="WP_201945110.1">
    <property type="nucleotide sequence ID" value="NZ_JAERRJ010000002.1"/>
</dbReference>